<evidence type="ECO:0000313" key="1">
    <source>
        <dbReference type="EMBL" id="GFO08947.1"/>
    </source>
</evidence>
<comment type="caution">
    <text evidence="1">The sequence shown here is derived from an EMBL/GenBank/DDBJ whole genome shotgun (WGS) entry which is preliminary data.</text>
</comment>
<evidence type="ECO:0000313" key="2">
    <source>
        <dbReference type="Proteomes" id="UP000735302"/>
    </source>
</evidence>
<organism evidence="1 2">
    <name type="scientific">Plakobranchus ocellatus</name>
    <dbReference type="NCBI Taxonomy" id="259542"/>
    <lineage>
        <taxon>Eukaryota</taxon>
        <taxon>Metazoa</taxon>
        <taxon>Spiralia</taxon>
        <taxon>Lophotrochozoa</taxon>
        <taxon>Mollusca</taxon>
        <taxon>Gastropoda</taxon>
        <taxon>Heterobranchia</taxon>
        <taxon>Euthyneura</taxon>
        <taxon>Panpulmonata</taxon>
        <taxon>Sacoglossa</taxon>
        <taxon>Placobranchoidea</taxon>
        <taxon>Plakobranchidae</taxon>
        <taxon>Plakobranchus</taxon>
    </lineage>
</organism>
<keyword evidence="2" id="KW-1185">Reference proteome</keyword>
<dbReference type="Proteomes" id="UP000735302">
    <property type="component" value="Unassembled WGS sequence"/>
</dbReference>
<protein>
    <recommendedName>
        <fullName evidence="3">Endonuclease/exonuclease/phosphatase domain-containing protein</fullName>
    </recommendedName>
</protein>
<evidence type="ECO:0008006" key="3">
    <source>
        <dbReference type="Google" id="ProtNLM"/>
    </source>
</evidence>
<name>A0AAV4ANV1_9GAST</name>
<dbReference type="EMBL" id="BLXT01004027">
    <property type="protein sequence ID" value="GFO08947.1"/>
    <property type="molecule type" value="Genomic_DNA"/>
</dbReference>
<reference evidence="1 2" key="1">
    <citation type="journal article" date="2021" name="Elife">
        <title>Chloroplast acquisition without the gene transfer in kleptoplastic sea slugs, Plakobranchus ocellatus.</title>
        <authorList>
            <person name="Maeda T."/>
            <person name="Takahashi S."/>
            <person name="Yoshida T."/>
            <person name="Shimamura S."/>
            <person name="Takaki Y."/>
            <person name="Nagai Y."/>
            <person name="Toyoda A."/>
            <person name="Suzuki Y."/>
            <person name="Arimoto A."/>
            <person name="Ishii H."/>
            <person name="Satoh N."/>
            <person name="Nishiyama T."/>
            <person name="Hasebe M."/>
            <person name="Maruyama T."/>
            <person name="Minagawa J."/>
            <person name="Obokata J."/>
            <person name="Shigenobu S."/>
        </authorList>
    </citation>
    <scope>NUCLEOTIDE SEQUENCE [LARGE SCALE GENOMIC DNA]</scope>
</reference>
<accession>A0AAV4ANV1</accession>
<gene>
    <name evidence="1" type="ORF">PoB_003545200</name>
</gene>
<dbReference type="AlphaFoldDB" id="A0AAV4ANV1"/>
<sequence>MPNVLLCIPLYYISEVERGILTTGQPRISIHFAQAHALKRSSNRNNMGESFKLTMCPGLSNDLQKFDDTRKTAIISRELKRLNIDIAALQETRLPSNSRLGEKDYIFVWQEKGPEEHCVHGVAFTERHSLPSSG</sequence>
<proteinExistence type="predicted"/>